<keyword evidence="1" id="KW-1133">Transmembrane helix</keyword>
<protein>
    <recommendedName>
        <fullName evidence="4">DMSO/TMAO reductase YedYZ, heme-binding membrane subunit</fullName>
    </recommendedName>
</protein>
<gene>
    <name evidence="2" type="ORF">EJ903_12770</name>
</gene>
<sequence length="211" mass="21858">MNASPNARASSAPLAGGRAGWCLVGGTAALLVVAIAALVGTAAETTDGLRAGVRLTARSSLLLFLLAYCAGPLATLWSNRITSGLRANRRFLGLSFALSHGLHAALLLALAQRDPALFWTLTNVGTLLSGGVVYALILLMAATSFPATAAALGGRGWGWLHRVGLHAVWITFLVAFGKRVVLVDVAYALPTALLLLALVLRVAAARRRGRG</sequence>
<accession>A0A431VHC4</accession>
<feature type="transmembrane region" description="Helical" evidence="1">
    <location>
        <begin position="21"/>
        <end position="41"/>
    </location>
</feature>
<evidence type="ECO:0000313" key="3">
    <source>
        <dbReference type="Proteomes" id="UP000277007"/>
    </source>
</evidence>
<keyword evidence="1" id="KW-0472">Membrane</keyword>
<feature type="transmembrane region" description="Helical" evidence="1">
    <location>
        <begin position="131"/>
        <end position="151"/>
    </location>
</feature>
<proteinExistence type="predicted"/>
<comment type="caution">
    <text evidence="2">The sequence shown here is derived from an EMBL/GenBank/DDBJ whole genome shotgun (WGS) entry which is preliminary data.</text>
</comment>
<dbReference type="RefSeq" id="WP_126615756.1">
    <property type="nucleotide sequence ID" value="NZ_JBHUCY010000043.1"/>
</dbReference>
<evidence type="ECO:0000313" key="2">
    <source>
        <dbReference type="EMBL" id="RTR19863.1"/>
    </source>
</evidence>
<organism evidence="2 3">
    <name type="scientific">Azospirillum griseum</name>
    <dbReference type="NCBI Taxonomy" id="2496639"/>
    <lineage>
        <taxon>Bacteria</taxon>
        <taxon>Pseudomonadati</taxon>
        <taxon>Pseudomonadota</taxon>
        <taxon>Alphaproteobacteria</taxon>
        <taxon>Rhodospirillales</taxon>
        <taxon>Azospirillaceae</taxon>
        <taxon>Azospirillum</taxon>
    </lineage>
</organism>
<feature type="transmembrane region" description="Helical" evidence="1">
    <location>
        <begin position="61"/>
        <end position="79"/>
    </location>
</feature>
<keyword evidence="1" id="KW-0812">Transmembrane</keyword>
<evidence type="ECO:0000256" key="1">
    <source>
        <dbReference type="SAM" id="Phobius"/>
    </source>
</evidence>
<name>A0A431VHC4_9PROT</name>
<feature type="transmembrane region" description="Helical" evidence="1">
    <location>
        <begin position="91"/>
        <end position="111"/>
    </location>
</feature>
<reference evidence="2 3" key="1">
    <citation type="submission" date="2018-12" db="EMBL/GenBank/DDBJ databases">
        <authorList>
            <person name="Yang Y."/>
        </authorList>
    </citation>
    <scope>NUCLEOTIDE SEQUENCE [LARGE SCALE GENOMIC DNA]</scope>
    <source>
        <strain evidence="2 3">L-25-5w-1</strain>
    </source>
</reference>
<keyword evidence="3" id="KW-1185">Reference proteome</keyword>
<feature type="transmembrane region" description="Helical" evidence="1">
    <location>
        <begin position="187"/>
        <end position="204"/>
    </location>
</feature>
<feature type="transmembrane region" description="Helical" evidence="1">
    <location>
        <begin position="163"/>
        <end position="181"/>
    </location>
</feature>
<dbReference type="Proteomes" id="UP000277007">
    <property type="component" value="Unassembled WGS sequence"/>
</dbReference>
<dbReference type="AlphaFoldDB" id="A0A431VHC4"/>
<evidence type="ECO:0008006" key="4">
    <source>
        <dbReference type="Google" id="ProtNLM"/>
    </source>
</evidence>
<dbReference type="EMBL" id="RXMA01000010">
    <property type="protein sequence ID" value="RTR19863.1"/>
    <property type="molecule type" value="Genomic_DNA"/>
</dbReference>